<evidence type="ECO:0000256" key="1">
    <source>
        <dbReference type="SAM" id="SignalP"/>
    </source>
</evidence>
<name>A0ABM7WY57_9BACT</name>
<dbReference type="Proteomes" id="UP001162891">
    <property type="component" value="Chromosome"/>
</dbReference>
<sequence length="294" mass="30505">MTWRSICAAALVAAAGAATAADAPRLKPFVLASRGAGEVPAAAAAVKAKLSAAGFELVGEYAPYDGAVVLAVTSADLRAAAAQNRFGGYGAAQRVSVTKVSDEVQVAYTNPVYMAAAYRMKADLSPVAAALGSALGRLEEFGPGDGRTAKDLRGYHYTLGMPYFDEPWKLGAFASQADAIAAVEAGLAAGRGGTRKVYRIDLPGADESVFGVALSDGCGGDGSVMREIDFKPLRSTGHLPYELVVSKGQVLALHAKFRIAVNFPDLSMMGSHSFMNIRCAPDSIEGALRKVVGR</sequence>
<organism evidence="2 3">
    <name type="scientific">Anaeromyxobacter oryzae</name>
    <dbReference type="NCBI Taxonomy" id="2918170"/>
    <lineage>
        <taxon>Bacteria</taxon>
        <taxon>Pseudomonadati</taxon>
        <taxon>Myxococcota</taxon>
        <taxon>Myxococcia</taxon>
        <taxon>Myxococcales</taxon>
        <taxon>Cystobacterineae</taxon>
        <taxon>Anaeromyxobacteraceae</taxon>
        <taxon>Anaeromyxobacter</taxon>
    </lineage>
</organism>
<keyword evidence="1" id="KW-0732">Signal</keyword>
<dbReference type="EMBL" id="AP025591">
    <property type="protein sequence ID" value="BDG04462.1"/>
    <property type="molecule type" value="Genomic_DNA"/>
</dbReference>
<protein>
    <submittedName>
        <fullName evidence="2">Uncharacterized protein</fullName>
    </submittedName>
</protein>
<gene>
    <name evidence="2" type="ORF">AMOR_34580</name>
</gene>
<dbReference type="RefSeq" id="WP_248352841.1">
    <property type="nucleotide sequence ID" value="NZ_AP025591.1"/>
</dbReference>
<evidence type="ECO:0000313" key="2">
    <source>
        <dbReference type="EMBL" id="BDG04462.1"/>
    </source>
</evidence>
<keyword evidence="3" id="KW-1185">Reference proteome</keyword>
<feature type="signal peptide" evidence="1">
    <location>
        <begin position="1"/>
        <end position="20"/>
    </location>
</feature>
<proteinExistence type="predicted"/>
<accession>A0ABM7WY57</accession>
<feature type="chain" id="PRO_5045907508" evidence="1">
    <location>
        <begin position="21"/>
        <end position="294"/>
    </location>
</feature>
<reference evidence="3" key="1">
    <citation type="journal article" date="2022" name="Int. J. Syst. Evol. Microbiol.">
        <title>Anaeromyxobacter oryzae sp. nov., Anaeromyxobacter diazotrophicus sp. nov. and Anaeromyxobacter paludicola sp. nov., isolated from paddy soils.</title>
        <authorList>
            <person name="Itoh H."/>
            <person name="Xu Z."/>
            <person name="Mise K."/>
            <person name="Masuda Y."/>
            <person name="Ushijima N."/>
            <person name="Hayakawa C."/>
            <person name="Shiratori Y."/>
            <person name="Senoo K."/>
        </authorList>
    </citation>
    <scope>NUCLEOTIDE SEQUENCE [LARGE SCALE GENOMIC DNA]</scope>
    <source>
        <strain evidence="3">Red232</strain>
    </source>
</reference>
<evidence type="ECO:0000313" key="3">
    <source>
        <dbReference type="Proteomes" id="UP001162891"/>
    </source>
</evidence>